<dbReference type="InterPro" id="IPR027954">
    <property type="entry name" value="Transcobalamin-like_C"/>
</dbReference>
<reference evidence="4" key="1">
    <citation type="submission" date="2017-09" db="EMBL/GenBank/DDBJ databases">
        <title>Depth-based differentiation of microbial function through sediment-hosted aquifers and enrichment of novel symbionts in the deep terrestrial subsurface.</title>
        <authorList>
            <person name="Probst A.J."/>
            <person name="Ladd B."/>
            <person name="Jarett J.K."/>
            <person name="Geller-Mcgrath D.E."/>
            <person name="Sieber C.M.K."/>
            <person name="Emerson J.B."/>
            <person name="Anantharaman K."/>
            <person name="Thomas B.C."/>
            <person name="Malmstrom R."/>
            <person name="Stieglmeier M."/>
            <person name="Klingl A."/>
            <person name="Woyke T."/>
            <person name="Ryan C.M."/>
            <person name="Banfield J.F."/>
        </authorList>
    </citation>
    <scope>NUCLEOTIDE SEQUENCE [LARGE SCALE GENOMIC DNA]</scope>
</reference>
<feature type="transmembrane region" description="Helical" evidence="1">
    <location>
        <begin position="6"/>
        <end position="25"/>
    </location>
</feature>
<keyword evidence="1" id="KW-0812">Transmembrane</keyword>
<keyword evidence="1" id="KW-0472">Membrane</keyword>
<evidence type="ECO:0000313" key="4">
    <source>
        <dbReference type="Proteomes" id="UP000231453"/>
    </source>
</evidence>
<evidence type="ECO:0000313" key="3">
    <source>
        <dbReference type="EMBL" id="PIZ95396.1"/>
    </source>
</evidence>
<gene>
    <name evidence="3" type="ORF">COX80_04580</name>
</gene>
<dbReference type="Pfam" id="PF14478">
    <property type="entry name" value="DUF4430"/>
    <property type="match status" value="1"/>
</dbReference>
<feature type="domain" description="Transcobalamin-like C-terminal" evidence="2">
    <location>
        <begin position="124"/>
        <end position="197"/>
    </location>
</feature>
<sequence>MPKNKIWLHLTIFLILLLGTTYFTYEAFAPNKISENKNQITENSISQIIEPAELIENNVATKKEATKNSPKNKESEINLEINNKEEDTFTTSTGEKIVENLPYSATITVDGKNYIIGFEKEGSVLKDLLDKLQTESDFRFSGTNYSGIGFFITEINGIKNDNKKGKYWVYYLNGQSAQAGVSVQKINSNDNIEWKYEESTF</sequence>
<dbReference type="Proteomes" id="UP000231453">
    <property type="component" value="Unassembled WGS sequence"/>
</dbReference>
<accession>A0A2M7V991</accession>
<dbReference type="EMBL" id="PFPL01000054">
    <property type="protein sequence ID" value="PIZ95396.1"/>
    <property type="molecule type" value="Genomic_DNA"/>
</dbReference>
<protein>
    <recommendedName>
        <fullName evidence="2">Transcobalamin-like C-terminal domain-containing protein</fullName>
    </recommendedName>
</protein>
<name>A0A2M7V991_9BACT</name>
<dbReference type="Gene3D" id="2.170.130.30">
    <property type="match status" value="1"/>
</dbReference>
<proteinExistence type="predicted"/>
<evidence type="ECO:0000259" key="2">
    <source>
        <dbReference type="Pfam" id="PF14478"/>
    </source>
</evidence>
<keyword evidence="1" id="KW-1133">Transmembrane helix</keyword>
<evidence type="ECO:0000256" key="1">
    <source>
        <dbReference type="SAM" id="Phobius"/>
    </source>
</evidence>
<comment type="caution">
    <text evidence="3">The sequence shown here is derived from an EMBL/GenBank/DDBJ whole genome shotgun (WGS) entry which is preliminary data.</text>
</comment>
<organism evidence="3 4">
    <name type="scientific">Candidatus Magasanikbacteria bacterium CG_4_10_14_0_2_um_filter_33_14</name>
    <dbReference type="NCBI Taxonomy" id="1974636"/>
    <lineage>
        <taxon>Bacteria</taxon>
        <taxon>Candidatus Magasanikiibacteriota</taxon>
    </lineage>
</organism>
<dbReference type="AlphaFoldDB" id="A0A2M7V991"/>